<dbReference type="SMART" id="SM00342">
    <property type="entry name" value="HTH_ARAC"/>
    <property type="match status" value="1"/>
</dbReference>
<dbReference type="PANTHER" id="PTHR46796">
    <property type="entry name" value="HTH-TYPE TRANSCRIPTIONAL ACTIVATOR RHAS-RELATED"/>
    <property type="match status" value="1"/>
</dbReference>
<accession>A0A7X0EE33</accession>
<evidence type="ECO:0000256" key="1">
    <source>
        <dbReference type="ARBA" id="ARBA00023015"/>
    </source>
</evidence>
<dbReference type="AlphaFoldDB" id="A0A7X0EE33"/>
<sequence length="338" mass="37233">MAPPFLAPKQSSSFTTGDLRFDEAKSFWRRKIQSLRPGLHIEFPIQTDFTASASFTPLGPAYLFSINVGIHSISRQKRFLGHEHIDDFFLLYVAKGAASISSERASTNITLNSGQWILVETAAGYLLRYDSITQAKILTLPRAWLTARTPFPEELALKPICDSNGWGRALSCVLAELSPEAVPHLPLAPGDIADQIAALLVLAAGQAPPPLRTGQKATMDRLRQAMRERLHDQTLTPTTFADQQGISKRTLHALFAAAGTSFSKELMAMRLEFARSLLGNPNFRNKSIAEISNLSGFTNPGHFGKRFVDAFGRPPSVYRHPHGGRARPHHPRPYPCGV</sequence>
<keyword evidence="2 6" id="KW-0238">DNA-binding</keyword>
<keyword evidence="1" id="KW-0805">Transcription regulation</keyword>
<feature type="region of interest" description="Disordered" evidence="4">
    <location>
        <begin position="318"/>
        <end position="338"/>
    </location>
</feature>
<dbReference type="GO" id="GO:0003700">
    <property type="term" value="F:DNA-binding transcription factor activity"/>
    <property type="evidence" value="ECO:0007669"/>
    <property type="project" value="InterPro"/>
</dbReference>
<evidence type="ECO:0000256" key="2">
    <source>
        <dbReference type="ARBA" id="ARBA00023125"/>
    </source>
</evidence>
<evidence type="ECO:0000313" key="6">
    <source>
        <dbReference type="EMBL" id="MBB6251626.1"/>
    </source>
</evidence>
<dbReference type="GO" id="GO:0043565">
    <property type="term" value="F:sequence-specific DNA binding"/>
    <property type="evidence" value="ECO:0007669"/>
    <property type="project" value="InterPro"/>
</dbReference>
<feature type="compositionally biased region" description="Basic residues" evidence="4">
    <location>
        <begin position="319"/>
        <end position="332"/>
    </location>
</feature>
<dbReference type="PANTHER" id="PTHR46796:SF6">
    <property type="entry name" value="ARAC SUBFAMILY"/>
    <property type="match status" value="1"/>
</dbReference>
<evidence type="ECO:0000256" key="3">
    <source>
        <dbReference type="ARBA" id="ARBA00023163"/>
    </source>
</evidence>
<dbReference type="SUPFAM" id="SSF46689">
    <property type="entry name" value="Homeodomain-like"/>
    <property type="match status" value="1"/>
</dbReference>
<dbReference type="InterPro" id="IPR050204">
    <property type="entry name" value="AraC_XylS_family_regulators"/>
</dbReference>
<dbReference type="Gene3D" id="1.10.10.60">
    <property type="entry name" value="Homeodomain-like"/>
    <property type="match status" value="1"/>
</dbReference>
<evidence type="ECO:0000313" key="7">
    <source>
        <dbReference type="Proteomes" id="UP000539175"/>
    </source>
</evidence>
<organism evidence="6 7">
    <name type="scientific">Nitrospirillum iridis</name>
    <dbReference type="NCBI Taxonomy" id="765888"/>
    <lineage>
        <taxon>Bacteria</taxon>
        <taxon>Pseudomonadati</taxon>
        <taxon>Pseudomonadota</taxon>
        <taxon>Alphaproteobacteria</taxon>
        <taxon>Rhodospirillales</taxon>
        <taxon>Azospirillaceae</taxon>
        <taxon>Nitrospirillum</taxon>
    </lineage>
</organism>
<dbReference type="InterPro" id="IPR018062">
    <property type="entry name" value="HTH_AraC-typ_CS"/>
</dbReference>
<comment type="caution">
    <text evidence="6">The sequence shown here is derived from an EMBL/GenBank/DDBJ whole genome shotgun (WGS) entry which is preliminary data.</text>
</comment>
<dbReference type="InterPro" id="IPR009057">
    <property type="entry name" value="Homeodomain-like_sf"/>
</dbReference>
<dbReference type="Pfam" id="PF14525">
    <property type="entry name" value="AraC_binding_2"/>
    <property type="match status" value="1"/>
</dbReference>
<name>A0A7X0EE33_9PROT</name>
<dbReference type="InterPro" id="IPR035418">
    <property type="entry name" value="AraC-bd_2"/>
</dbReference>
<reference evidence="6 7" key="1">
    <citation type="submission" date="2020-08" db="EMBL/GenBank/DDBJ databases">
        <title>Genomic Encyclopedia of Type Strains, Phase IV (KMG-IV): sequencing the most valuable type-strain genomes for metagenomic binning, comparative biology and taxonomic classification.</title>
        <authorList>
            <person name="Goeker M."/>
        </authorList>
    </citation>
    <scope>NUCLEOTIDE SEQUENCE [LARGE SCALE GENOMIC DNA]</scope>
    <source>
        <strain evidence="6 7">DSM 22198</strain>
    </source>
</reference>
<feature type="domain" description="HTH araC/xylS-type" evidence="5">
    <location>
        <begin position="220"/>
        <end position="321"/>
    </location>
</feature>
<evidence type="ECO:0000256" key="4">
    <source>
        <dbReference type="SAM" id="MobiDB-lite"/>
    </source>
</evidence>
<dbReference type="Pfam" id="PF12833">
    <property type="entry name" value="HTH_18"/>
    <property type="match status" value="1"/>
</dbReference>
<dbReference type="PROSITE" id="PS00041">
    <property type="entry name" value="HTH_ARAC_FAMILY_1"/>
    <property type="match status" value="1"/>
</dbReference>
<dbReference type="Proteomes" id="UP000539175">
    <property type="component" value="Unassembled WGS sequence"/>
</dbReference>
<keyword evidence="7" id="KW-1185">Reference proteome</keyword>
<dbReference type="EMBL" id="JACIIZ010000005">
    <property type="protein sequence ID" value="MBB6251626.1"/>
    <property type="molecule type" value="Genomic_DNA"/>
</dbReference>
<dbReference type="InterPro" id="IPR018060">
    <property type="entry name" value="HTH_AraC"/>
</dbReference>
<dbReference type="RefSeq" id="WP_184800247.1">
    <property type="nucleotide sequence ID" value="NZ_JACIIZ010000005.1"/>
</dbReference>
<dbReference type="PROSITE" id="PS01124">
    <property type="entry name" value="HTH_ARAC_FAMILY_2"/>
    <property type="match status" value="1"/>
</dbReference>
<proteinExistence type="predicted"/>
<keyword evidence="3" id="KW-0804">Transcription</keyword>
<evidence type="ECO:0000259" key="5">
    <source>
        <dbReference type="PROSITE" id="PS01124"/>
    </source>
</evidence>
<protein>
    <submittedName>
        <fullName evidence="6">AraC-like DNA-binding protein</fullName>
    </submittedName>
</protein>
<gene>
    <name evidence="6" type="ORF">FHS74_002177</name>
</gene>